<evidence type="ECO:0000256" key="12">
    <source>
        <dbReference type="ARBA" id="ARBA00022946"/>
    </source>
</evidence>
<proteinExistence type="inferred from homology"/>
<evidence type="ECO:0000256" key="9">
    <source>
        <dbReference type="ARBA" id="ARBA00022801"/>
    </source>
</evidence>
<evidence type="ECO:0000256" key="3">
    <source>
        <dbReference type="ARBA" id="ARBA00004173"/>
    </source>
</evidence>
<dbReference type="Gene3D" id="1.25.40.10">
    <property type="entry name" value="Tetratricopeptide repeat domain"/>
    <property type="match status" value="1"/>
</dbReference>
<evidence type="ECO:0000313" key="18">
    <source>
        <dbReference type="Proteomes" id="UP000823941"/>
    </source>
</evidence>
<keyword evidence="18" id="KW-1185">Reference proteome</keyword>
<evidence type="ECO:0000256" key="6">
    <source>
        <dbReference type="ARBA" id="ARBA00022694"/>
    </source>
</evidence>
<evidence type="ECO:0000256" key="7">
    <source>
        <dbReference type="ARBA" id="ARBA00022722"/>
    </source>
</evidence>
<name>A0ABQ7QE13_PLUXY</name>
<protein>
    <recommendedName>
        <fullName evidence="14">Mitochondrial ribonuclease P catalytic subunit</fullName>
        <ecNumber evidence="5">3.1.26.5</ecNumber>
    </recommendedName>
    <alternativeName>
        <fullName evidence="15">Mitochondrial ribonuclease P protein 3</fullName>
    </alternativeName>
</protein>
<dbReference type="CDD" id="cd18718">
    <property type="entry name" value="PIN_PRORP"/>
    <property type="match status" value="1"/>
</dbReference>
<reference evidence="17 18" key="1">
    <citation type="submission" date="2021-06" db="EMBL/GenBank/DDBJ databases">
        <title>A haploid diamondback moth (Plutella xylostella L.) genome assembly resolves 31 chromosomes and identifies a diamide resistance mutation.</title>
        <authorList>
            <person name="Ward C.M."/>
            <person name="Perry K.D."/>
            <person name="Baker G."/>
            <person name="Powis K."/>
            <person name="Heckel D.G."/>
            <person name="Baxter S.W."/>
        </authorList>
    </citation>
    <scope>NUCLEOTIDE SEQUENCE [LARGE SCALE GENOMIC DNA]</scope>
    <source>
        <strain evidence="17 18">LV</strain>
        <tissue evidence="17">Single pupa</tissue>
    </source>
</reference>
<evidence type="ECO:0000256" key="14">
    <source>
        <dbReference type="ARBA" id="ARBA00044536"/>
    </source>
</evidence>
<keyword evidence="12" id="KW-0809">Transit peptide</keyword>
<keyword evidence="9" id="KW-0378">Hydrolase</keyword>
<dbReference type="Gene3D" id="3.40.50.11980">
    <property type="match status" value="1"/>
</dbReference>
<dbReference type="Proteomes" id="UP000823941">
    <property type="component" value="Chromosome 18"/>
</dbReference>
<evidence type="ECO:0000256" key="2">
    <source>
        <dbReference type="ARBA" id="ARBA00001946"/>
    </source>
</evidence>
<evidence type="ECO:0000256" key="11">
    <source>
        <dbReference type="ARBA" id="ARBA00022842"/>
    </source>
</evidence>
<evidence type="ECO:0000256" key="1">
    <source>
        <dbReference type="ARBA" id="ARBA00000928"/>
    </source>
</evidence>
<comment type="caution">
    <text evidence="17">The sequence shown here is derived from an EMBL/GenBank/DDBJ whole genome shotgun (WGS) entry which is preliminary data.</text>
</comment>
<dbReference type="InterPro" id="IPR033495">
    <property type="entry name" value="MRPP3_PIN_dom"/>
</dbReference>
<evidence type="ECO:0000256" key="8">
    <source>
        <dbReference type="ARBA" id="ARBA00022723"/>
    </source>
</evidence>
<comment type="subcellular location">
    <subcellularLocation>
        <location evidence="3">Mitochondrion</location>
    </subcellularLocation>
</comment>
<comment type="cofactor">
    <cofactor evidence="2">
        <name>Mg(2+)</name>
        <dbReference type="ChEBI" id="CHEBI:18420"/>
    </cofactor>
</comment>
<evidence type="ECO:0000256" key="5">
    <source>
        <dbReference type="ARBA" id="ARBA00012179"/>
    </source>
</evidence>
<sequence>MFSLSRHLLRRTYSHSSVAYGYAKRLPEYKEKIPITEQKDFVLSSLKDPITSWPDFKTSVLSKQGIMTEKNFDGVILKLMITSRNYRAALSFVEFIKKTNVELSLGSINGILRLYATVSLEHKLTDEQQKFILDMYDYLYKKYQVLDFTTSEELLHALCAINEYKKSFKVLEDIYLSSTPSTSSFSTLIATLWNVDKKIEALQLMQRSLEEKRPLQDKVYHAWIEHINRKYKHKKTRVRHMEEICSFIAKNFITLTEASAAKLRDNFVLYGWKAQNTSIRKQNGQCVSCTEFLDDLKLTEAEFGLLQNNVKDKLIVGSDLFLKSSPDELKRFLHFLDKNGPFDTVLDALNIALAVGKGNNADKANFLAKVVNYFTENNTNILLLGRKHMLNWPRKPMEYIASQAPCFYTDDLSQDDPYFITAAIMSGPKTDIVSKDLLRSHHFLMKDDRLRLLFRRWQWQHQWMVFMGKKKMPHIQPPLKFTPCAQHNNGIWHLPFQKEDLDTFGRVNDGYPAWSTWLCLRPDNPS</sequence>
<accession>A0ABQ7QE13</accession>
<keyword evidence="6" id="KW-0819">tRNA processing</keyword>
<comment type="catalytic activity">
    <reaction evidence="1">
        <text>Endonucleolytic cleavage of RNA, removing 5'-extranucleotides from tRNA precursor.</text>
        <dbReference type="EC" id="3.1.26.5"/>
    </reaction>
</comment>
<evidence type="ECO:0000313" key="17">
    <source>
        <dbReference type="EMBL" id="KAG7302198.1"/>
    </source>
</evidence>
<dbReference type="InterPro" id="IPR011990">
    <property type="entry name" value="TPR-like_helical_dom_sf"/>
</dbReference>
<evidence type="ECO:0000256" key="15">
    <source>
        <dbReference type="ARBA" id="ARBA00044559"/>
    </source>
</evidence>
<evidence type="ECO:0000256" key="4">
    <source>
        <dbReference type="ARBA" id="ARBA00007626"/>
    </source>
</evidence>
<feature type="domain" description="PRORP" evidence="16">
    <location>
        <begin position="281"/>
        <end position="519"/>
    </location>
</feature>
<dbReference type="Pfam" id="PF16953">
    <property type="entry name" value="PRORP"/>
    <property type="match status" value="1"/>
</dbReference>
<keyword evidence="11" id="KW-0460">Magnesium</keyword>
<gene>
    <name evidence="17" type="ORF">JYU34_013672</name>
</gene>
<keyword evidence="7" id="KW-0540">Nuclease</keyword>
<dbReference type="PANTHER" id="PTHR13547:SF1">
    <property type="entry name" value="MITOCHONDRIAL RIBONUCLEASE P CATALYTIC SUBUNIT"/>
    <property type="match status" value="1"/>
</dbReference>
<evidence type="ECO:0000256" key="13">
    <source>
        <dbReference type="ARBA" id="ARBA00023128"/>
    </source>
</evidence>
<evidence type="ECO:0000259" key="16">
    <source>
        <dbReference type="Pfam" id="PF16953"/>
    </source>
</evidence>
<keyword evidence="8" id="KW-0479">Metal-binding</keyword>
<dbReference type="PANTHER" id="PTHR13547">
    <property type="match status" value="1"/>
</dbReference>
<dbReference type="EMBL" id="JAHIBW010000018">
    <property type="protein sequence ID" value="KAG7302198.1"/>
    <property type="molecule type" value="Genomic_DNA"/>
</dbReference>
<dbReference type="EC" id="3.1.26.5" evidence="5"/>
<keyword evidence="10" id="KW-0862">Zinc</keyword>
<organism evidence="17 18">
    <name type="scientific">Plutella xylostella</name>
    <name type="common">Diamondback moth</name>
    <name type="synonym">Plutella maculipennis</name>
    <dbReference type="NCBI Taxonomy" id="51655"/>
    <lineage>
        <taxon>Eukaryota</taxon>
        <taxon>Metazoa</taxon>
        <taxon>Ecdysozoa</taxon>
        <taxon>Arthropoda</taxon>
        <taxon>Hexapoda</taxon>
        <taxon>Insecta</taxon>
        <taxon>Pterygota</taxon>
        <taxon>Neoptera</taxon>
        <taxon>Endopterygota</taxon>
        <taxon>Lepidoptera</taxon>
        <taxon>Glossata</taxon>
        <taxon>Ditrysia</taxon>
        <taxon>Yponomeutoidea</taxon>
        <taxon>Plutellidae</taxon>
        <taxon>Plutella</taxon>
    </lineage>
</organism>
<dbReference type="InterPro" id="IPR031595">
    <property type="entry name" value="PRORP_C"/>
</dbReference>
<comment type="similarity">
    <text evidence="4">Belongs to the PPR family. P subfamily.</text>
</comment>
<keyword evidence="13" id="KW-0496">Mitochondrion</keyword>
<evidence type="ECO:0000256" key="10">
    <source>
        <dbReference type="ARBA" id="ARBA00022833"/>
    </source>
</evidence>